<dbReference type="Gene3D" id="3.60.21.10">
    <property type="match status" value="1"/>
</dbReference>
<dbReference type="PRINTS" id="PR00114">
    <property type="entry name" value="STPHPHTASE"/>
</dbReference>
<evidence type="ECO:0000313" key="2">
    <source>
        <dbReference type="EMBL" id="WNC16801.1"/>
    </source>
</evidence>
<dbReference type="EC" id="3.1.-.-" evidence="2"/>
<dbReference type="RefSeq" id="WP_310771804.1">
    <property type="nucleotide sequence ID" value="NZ_CP134050.1"/>
</dbReference>
<proteinExistence type="predicted"/>
<organism evidence="2 3">
    <name type="scientific">Brevibacillus brevis</name>
    <name type="common">Bacillus brevis</name>
    <dbReference type="NCBI Taxonomy" id="1393"/>
    <lineage>
        <taxon>Bacteria</taxon>
        <taxon>Bacillati</taxon>
        <taxon>Bacillota</taxon>
        <taxon>Bacilli</taxon>
        <taxon>Bacillales</taxon>
        <taxon>Paenibacillaceae</taxon>
        <taxon>Brevibacillus</taxon>
    </lineage>
</organism>
<dbReference type="InterPro" id="IPR029052">
    <property type="entry name" value="Metallo-depent_PP-like"/>
</dbReference>
<feature type="domain" description="Serine/threonine specific protein phosphatases" evidence="1">
    <location>
        <begin position="67"/>
        <end position="72"/>
    </location>
</feature>
<evidence type="ECO:0000259" key="1">
    <source>
        <dbReference type="PROSITE" id="PS00125"/>
    </source>
</evidence>
<name>A0ABY9T9M3_BREBE</name>
<dbReference type="SUPFAM" id="SSF56300">
    <property type="entry name" value="Metallo-dependent phosphatases"/>
    <property type="match status" value="1"/>
</dbReference>
<sequence length="263" mass="29620">MSTYLVSDIHGQYQAFQKALQDASFAPRQGTSLYVLGDMIDRGPQSKDVLLFLLELRQQYPAQVFLLKGNHEQMLEDWLSRRGDAENYLRFNGGDATVRSFLGHHPLRRAFAVGGLPSPAIQEEARQEILARYPFLLSALSSLPLYMELPADERTGSPAVLLVHAGIRPGVPLTQQNPHDLLWIRQEFYDEYTGELPIVFGHTPVPKLPGYRGNGPWRREQLVGIDGGAAFRRGVLLVEWPSLQFIFVPIHDVQPYPLVHVNG</sequence>
<protein>
    <submittedName>
        <fullName evidence="2">Metallophosphoesterase family protein</fullName>
        <ecNumber evidence="2">3.1.-.-</ecNumber>
    </submittedName>
</protein>
<dbReference type="CDD" id="cd00144">
    <property type="entry name" value="MPP_PPP_family"/>
    <property type="match status" value="1"/>
</dbReference>
<dbReference type="InterPro" id="IPR006186">
    <property type="entry name" value="Ser/Thr-sp_prot-phosphatase"/>
</dbReference>
<dbReference type="PANTHER" id="PTHR42850:SF4">
    <property type="entry name" value="ZINC-DEPENDENT ENDOPOLYPHOSPHATASE"/>
    <property type="match status" value="1"/>
</dbReference>
<reference evidence="2 3" key="1">
    <citation type="submission" date="2023-09" db="EMBL/GenBank/DDBJ databases">
        <title>Complete Genome and Methylome dissection of Bacillus brevis NEB573 original source of BbsI restriction endonuclease.</title>
        <authorList>
            <person name="Fomenkov A."/>
            <person name="Roberts R.D."/>
        </authorList>
    </citation>
    <scope>NUCLEOTIDE SEQUENCE [LARGE SCALE GENOMIC DNA]</scope>
    <source>
        <strain evidence="2 3">NEB573</strain>
    </source>
</reference>
<accession>A0ABY9T9M3</accession>
<dbReference type="InterPro" id="IPR004843">
    <property type="entry name" value="Calcineurin-like_PHP"/>
</dbReference>
<dbReference type="PANTHER" id="PTHR42850">
    <property type="entry name" value="METALLOPHOSPHOESTERASE"/>
    <property type="match status" value="1"/>
</dbReference>
<evidence type="ECO:0000313" key="3">
    <source>
        <dbReference type="Proteomes" id="UP001256827"/>
    </source>
</evidence>
<gene>
    <name evidence="2" type="ORF">RGB73_10915</name>
</gene>
<keyword evidence="2" id="KW-0378">Hydrolase</keyword>
<dbReference type="GO" id="GO:0016787">
    <property type="term" value="F:hydrolase activity"/>
    <property type="evidence" value="ECO:0007669"/>
    <property type="project" value="UniProtKB-KW"/>
</dbReference>
<keyword evidence="3" id="KW-1185">Reference proteome</keyword>
<dbReference type="Pfam" id="PF00149">
    <property type="entry name" value="Metallophos"/>
    <property type="match status" value="1"/>
</dbReference>
<dbReference type="EMBL" id="CP134050">
    <property type="protein sequence ID" value="WNC16801.1"/>
    <property type="molecule type" value="Genomic_DNA"/>
</dbReference>
<dbReference type="InterPro" id="IPR050126">
    <property type="entry name" value="Ap4A_hydrolase"/>
</dbReference>
<dbReference type="Proteomes" id="UP001256827">
    <property type="component" value="Chromosome"/>
</dbReference>
<dbReference type="PROSITE" id="PS00125">
    <property type="entry name" value="SER_THR_PHOSPHATASE"/>
    <property type="match status" value="1"/>
</dbReference>